<evidence type="ECO:0000256" key="16">
    <source>
        <dbReference type="ARBA" id="ARBA00023157"/>
    </source>
</evidence>
<dbReference type="InterPro" id="IPR023415">
    <property type="entry name" value="LDLR_class-A_CS"/>
</dbReference>
<keyword evidence="15" id="KW-0472">Membrane</keyword>
<feature type="domain" description="MACPF" evidence="24">
    <location>
        <begin position="140"/>
        <end position="501"/>
    </location>
</feature>
<keyword evidence="12" id="KW-0391">Immunity</keyword>
<dbReference type="PANTHER" id="PTHR45742:SF3">
    <property type="entry name" value="COMPLEMENT COMPONENT C9"/>
    <property type="match status" value="1"/>
</dbReference>
<feature type="compositionally biased region" description="Basic and acidic residues" evidence="23">
    <location>
        <begin position="392"/>
        <end position="410"/>
    </location>
</feature>
<evidence type="ECO:0000256" key="23">
    <source>
        <dbReference type="SAM" id="MobiDB-lite"/>
    </source>
</evidence>
<keyword evidence="9" id="KW-0399">Innate immunity</keyword>
<keyword evidence="19" id="KW-1053">Target membrane</keyword>
<evidence type="ECO:0000256" key="2">
    <source>
        <dbReference type="ARBA" id="ARBA00004613"/>
    </source>
</evidence>
<evidence type="ECO:0000256" key="19">
    <source>
        <dbReference type="ARBA" id="ARBA00023298"/>
    </source>
</evidence>
<dbReference type="Pfam" id="PF00057">
    <property type="entry name" value="Ldl_recept_a"/>
    <property type="match status" value="1"/>
</dbReference>
<evidence type="ECO:0000256" key="17">
    <source>
        <dbReference type="ARBA" id="ARBA00023162"/>
    </source>
</evidence>
<dbReference type="Pfam" id="PF01823">
    <property type="entry name" value="MACPF"/>
    <property type="match status" value="1"/>
</dbReference>
<keyword evidence="16 22" id="KW-1015">Disulfide bond</keyword>
<keyword evidence="17" id="KW-0179">Complement alternate pathway</keyword>
<dbReference type="Gene3D" id="2.20.100.10">
    <property type="entry name" value="Thrombospondin type-1 (TSP1) repeat"/>
    <property type="match status" value="1"/>
</dbReference>
<keyword evidence="11" id="KW-0204">Cytolysis</keyword>
<keyword evidence="13" id="KW-0180">Complement pathway</keyword>
<evidence type="ECO:0000313" key="26">
    <source>
        <dbReference type="Proteomes" id="UP000677803"/>
    </source>
</evidence>
<dbReference type="GO" id="GO:0044218">
    <property type="term" value="C:other organism cell membrane"/>
    <property type="evidence" value="ECO:0007669"/>
    <property type="project" value="UniProtKB-KW"/>
</dbReference>
<evidence type="ECO:0000256" key="9">
    <source>
        <dbReference type="ARBA" id="ARBA00022588"/>
    </source>
</evidence>
<feature type="disulfide bond" evidence="22">
    <location>
        <begin position="122"/>
        <end position="137"/>
    </location>
</feature>
<dbReference type="Gene3D" id="4.10.400.10">
    <property type="entry name" value="Low-density Lipoprotein Receptor"/>
    <property type="match status" value="1"/>
</dbReference>
<gene>
    <name evidence="25" type="ORF">MMEN_LOCUS4387</name>
</gene>
<evidence type="ECO:0000256" key="5">
    <source>
        <dbReference type="ARBA" id="ARBA00022452"/>
    </source>
</evidence>
<comment type="function">
    <text evidence="20">Pore-forming component of the membrane attack complex (MAC), a multiprotein complex activated by the complement cascade, which inserts into a target cell membrane and forms a pore, leading to target cell membrane rupture and cell lysis. The MAC is initiated by proteolytic cleavage of C5 into complement C5b in response to the classical, alternative, lectin and GZMK complement pathways. The complement pathways consist in a cascade of proteins that leads to phagocytosis and breakdown of pathogens and signaling that strengthens the adaptive immune system. Constitutes the pore-forming subunit of the MAC complex: during MAC assembly, C9 associates with the C5b8 intermediate complex, and polymerizes to complete the pore.</text>
</comment>
<dbReference type="SUPFAM" id="SSF82895">
    <property type="entry name" value="TSP-1 type 1 repeat"/>
    <property type="match status" value="2"/>
</dbReference>
<name>A0A8S4AHB0_9TELE</name>
<evidence type="ECO:0000256" key="20">
    <source>
        <dbReference type="ARBA" id="ARBA00093294"/>
    </source>
</evidence>
<organism evidence="25 26">
    <name type="scientific">Menidia menidia</name>
    <name type="common">Atlantic silverside</name>
    <dbReference type="NCBI Taxonomy" id="238744"/>
    <lineage>
        <taxon>Eukaryota</taxon>
        <taxon>Metazoa</taxon>
        <taxon>Chordata</taxon>
        <taxon>Craniata</taxon>
        <taxon>Vertebrata</taxon>
        <taxon>Euteleostomi</taxon>
        <taxon>Actinopterygii</taxon>
        <taxon>Neopterygii</taxon>
        <taxon>Teleostei</taxon>
        <taxon>Neoteleostei</taxon>
        <taxon>Acanthomorphata</taxon>
        <taxon>Ovalentaria</taxon>
        <taxon>Atherinomorphae</taxon>
        <taxon>Atheriniformes</taxon>
        <taxon>Atherinopsidae</taxon>
        <taxon>Menidiinae</taxon>
        <taxon>Menidia</taxon>
    </lineage>
</organism>
<dbReference type="OrthoDB" id="10037824at2759"/>
<dbReference type="GO" id="GO:0005576">
    <property type="term" value="C:extracellular region"/>
    <property type="evidence" value="ECO:0007669"/>
    <property type="project" value="UniProtKB-SubCell"/>
</dbReference>
<keyword evidence="14" id="KW-0473">Membrane attack complex</keyword>
<keyword evidence="26" id="KW-1185">Reference proteome</keyword>
<dbReference type="AlphaFoldDB" id="A0A8S4AHB0"/>
<protein>
    <recommendedName>
        <fullName evidence="4">Complement component C9</fullName>
    </recommendedName>
</protein>
<accession>A0A8S4AHB0</accession>
<reference evidence="25" key="1">
    <citation type="submission" date="2021-05" db="EMBL/GenBank/DDBJ databases">
        <authorList>
            <person name="Tigano A."/>
        </authorList>
    </citation>
    <scope>NUCLEOTIDE SEQUENCE</scope>
</reference>
<dbReference type="InterPro" id="IPR036055">
    <property type="entry name" value="LDL_receptor-like_sf"/>
</dbReference>
<dbReference type="InterPro" id="IPR000884">
    <property type="entry name" value="TSP1_rpt"/>
</dbReference>
<dbReference type="PROSITE" id="PS51412">
    <property type="entry name" value="MACPF_2"/>
    <property type="match status" value="1"/>
</dbReference>
<dbReference type="SMART" id="SM00457">
    <property type="entry name" value="MACPF"/>
    <property type="match status" value="1"/>
</dbReference>
<evidence type="ECO:0000256" key="7">
    <source>
        <dbReference type="ARBA" id="ARBA00022536"/>
    </source>
</evidence>
<dbReference type="InterPro" id="IPR036383">
    <property type="entry name" value="TSP1_rpt_sf"/>
</dbReference>
<evidence type="ECO:0000256" key="1">
    <source>
        <dbReference type="ARBA" id="ARBA00004276"/>
    </source>
</evidence>
<evidence type="ECO:0000256" key="8">
    <source>
        <dbReference type="ARBA" id="ARBA00022537"/>
    </source>
</evidence>
<evidence type="ECO:0000256" key="12">
    <source>
        <dbReference type="ARBA" id="ARBA00022859"/>
    </source>
</evidence>
<dbReference type="InterPro" id="IPR020864">
    <property type="entry name" value="MACPF"/>
</dbReference>
<evidence type="ECO:0000256" key="11">
    <source>
        <dbReference type="ARBA" id="ARBA00022852"/>
    </source>
</evidence>
<dbReference type="Pfam" id="PF00090">
    <property type="entry name" value="TSP_1"/>
    <property type="match status" value="2"/>
</dbReference>
<evidence type="ECO:0000313" key="25">
    <source>
        <dbReference type="EMBL" id="CAG5867607.1"/>
    </source>
</evidence>
<dbReference type="PROSITE" id="PS50068">
    <property type="entry name" value="LDLRA_2"/>
    <property type="match status" value="1"/>
</dbReference>
<comment type="caution">
    <text evidence="25">The sequence shown here is derived from an EMBL/GenBank/DDBJ whole genome shotgun (WGS) entry which is preliminary data.</text>
</comment>
<evidence type="ECO:0000256" key="22">
    <source>
        <dbReference type="PROSITE-ProRule" id="PRU00124"/>
    </source>
</evidence>
<dbReference type="InterPro" id="IPR020863">
    <property type="entry name" value="MACPF_CS"/>
</dbReference>
<keyword evidence="8" id="KW-1052">Target cell membrane</keyword>
<dbReference type="SMART" id="SM00192">
    <property type="entry name" value="LDLa"/>
    <property type="match status" value="1"/>
</dbReference>
<dbReference type="Proteomes" id="UP000677803">
    <property type="component" value="Unassembled WGS sequence"/>
</dbReference>
<dbReference type="GO" id="GO:0005579">
    <property type="term" value="C:membrane attack complex"/>
    <property type="evidence" value="ECO:0007669"/>
    <property type="project" value="UniProtKB-KW"/>
</dbReference>
<dbReference type="PROSITE" id="PS50092">
    <property type="entry name" value="TSP1"/>
    <property type="match status" value="2"/>
</dbReference>
<feature type="non-terminal residue" evidence="25">
    <location>
        <position position="1"/>
    </location>
</feature>
<dbReference type="PROSITE" id="PS00279">
    <property type="entry name" value="MACPF_1"/>
    <property type="match status" value="1"/>
</dbReference>
<dbReference type="EMBL" id="CAJRST010003335">
    <property type="protein sequence ID" value="CAG5867607.1"/>
    <property type="molecule type" value="Genomic_DNA"/>
</dbReference>
<evidence type="ECO:0000256" key="21">
    <source>
        <dbReference type="ARBA" id="ARBA00093512"/>
    </source>
</evidence>
<comment type="subcellular location">
    <subcellularLocation>
        <location evidence="2">Secreted</location>
    </subcellularLocation>
    <subcellularLocation>
        <location evidence="1">Target cell membrane</location>
        <topology evidence="1">Multi-pass membrane protein</topology>
    </subcellularLocation>
</comment>
<keyword evidence="5" id="KW-1134">Transmembrane beta strand</keyword>
<keyword evidence="10" id="KW-0812">Transmembrane</keyword>
<keyword evidence="18" id="KW-0325">Glycoprotein</keyword>
<comment type="similarity">
    <text evidence="3">Belongs to the complement C6/C7/C8/C9 family.</text>
</comment>
<dbReference type="CDD" id="cd00112">
    <property type="entry name" value="LDLa"/>
    <property type="match status" value="1"/>
</dbReference>
<evidence type="ECO:0000256" key="10">
    <source>
        <dbReference type="ARBA" id="ARBA00022692"/>
    </source>
</evidence>
<keyword evidence="7" id="KW-0245">EGF-like domain</keyword>
<dbReference type="InterPro" id="IPR002172">
    <property type="entry name" value="LDrepeatLR_classA_rpt"/>
</dbReference>
<feature type="region of interest" description="Disordered" evidence="23">
    <location>
        <begin position="391"/>
        <end position="410"/>
    </location>
</feature>
<dbReference type="InterPro" id="IPR001862">
    <property type="entry name" value="MAC_perforin"/>
</dbReference>
<dbReference type="GO" id="GO:0006958">
    <property type="term" value="P:complement activation, classical pathway"/>
    <property type="evidence" value="ECO:0007669"/>
    <property type="project" value="UniProtKB-KW"/>
</dbReference>
<evidence type="ECO:0000256" key="13">
    <source>
        <dbReference type="ARBA" id="ARBA00022875"/>
    </source>
</evidence>
<dbReference type="PROSITE" id="PS01209">
    <property type="entry name" value="LDLRA_1"/>
    <property type="match status" value="1"/>
</dbReference>
<evidence type="ECO:0000256" key="4">
    <source>
        <dbReference type="ARBA" id="ARBA00018261"/>
    </source>
</evidence>
<evidence type="ECO:0000256" key="14">
    <source>
        <dbReference type="ARBA" id="ARBA00023058"/>
    </source>
</evidence>
<sequence length="594" mass="65699">SSFERLIMGLQVALQLGFYSLCLTLALLDLGEGQILPEPAQINCVWSAWSEWSACDPCTKVRRRSRGIEVFGQFAGDACQGSIGERQACVTTDKCVVPTVAPCPNSDFQCDSGTCIKKRLVCNDDLDCEDQSDEYDCDTLRKPCGESVLMNNEQGRTAGYGINILGSAPRMNPFNNDYFYGRCDRVRNPTSGQYDRLPWNVGVLNYETLVEETFSREIYEDTHSLLKEILHEKTFNIDAGLSFKFSPSEQSNSNLSGSVGAEGGFSRTSMIKNVTEYTKIKNKSFIKIKGTVQLSTYRLRSRELQVNDEFVRHVKELPLEYEKGGYFAFLEDYGTHYTKNGKSGGQYELVYVLNQDTIKEKKMTERKIQECFKAGLTADISIAGGPSIGGHVKPDGCDTKPSSETETRDGKAMVDKVMTSVRGGTVDTAGVMRAKLNIEGVMDINAYKEWARSVGEYPALLNSEPEPIYNLIPLDVPDVNTKISHLKRATQDYLAEYSVCKCKPCQNGGSPALINGNCMCLCAPLFEGLACQNFKSDKANNQGGRPQVNQEGNWSCWAAWSTCSGGKRSRTRSCNTDGLVGASCRGDTRSEDYC</sequence>
<dbReference type="SUPFAM" id="SSF57424">
    <property type="entry name" value="LDL receptor-like module"/>
    <property type="match status" value="1"/>
</dbReference>
<evidence type="ECO:0000256" key="18">
    <source>
        <dbReference type="ARBA" id="ARBA00023180"/>
    </source>
</evidence>
<proteinExistence type="inferred from homology"/>
<dbReference type="GO" id="GO:0006957">
    <property type="term" value="P:complement activation, alternative pathway"/>
    <property type="evidence" value="ECO:0007669"/>
    <property type="project" value="UniProtKB-KW"/>
</dbReference>
<evidence type="ECO:0000256" key="3">
    <source>
        <dbReference type="ARBA" id="ARBA00009214"/>
    </source>
</evidence>
<feature type="disulfide bond" evidence="22">
    <location>
        <begin position="103"/>
        <end position="115"/>
    </location>
</feature>
<feature type="disulfide bond" evidence="22">
    <location>
        <begin position="110"/>
        <end position="128"/>
    </location>
</feature>
<dbReference type="SMART" id="SM00209">
    <property type="entry name" value="TSP1"/>
    <property type="match status" value="2"/>
</dbReference>
<keyword evidence="6" id="KW-0964">Secreted</keyword>
<evidence type="ECO:0000259" key="24">
    <source>
        <dbReference type="PROSITE" id="PS51412"/>
    </source>
</evidence>
<dbReference type="PRINTS" id="PR00764">
    <property type="entry name" value="COMPLEMENTC9"/>
</dbReference>
<dbReference type="GO" id="GO:0031640">
    <property type="term" value="P:killing of cells of another organism"/>
    <property type="evidence" value="ECO:0007669"/>
    <property type="project" value="UniProtKB-KW"/>
</dbReference>
<evidence type="ECO:0000256" key="6">
    <source>
        <dbReference type="ARBA" id="ARBA00022525"/>
    </source>
</evidence>
<dbReference type="PANTHER" id="PTHR45742">
    <property type="entry name" value="COMPLEMENT COMPONENT C6"/>
    <property type="match status" value="1"/>
</dbReference>
<evidence type="ECO:0000256" key="15">
    <source>
        <dbReference type="ARBA" id="ARBA00023136"/>
    </source>
</evidence>
<comment type="subunit">
    <text evidence="21">Homooligomer; about 20 C9 chains oligomerize to give rise to a huge beta-barrel that forms a 100 Angstrom diameter pore in target membranes. Component of the membrane attack complex (MAC), composed of complement C5b, C6, C7, C8A, C8B, C8G and multiple copies of the pore-forming subunit C9.</text>
</comment>